<proteinExistence type="predicted"/>
<dbReference type="PANTHER" id="PTHR45641">
    <property type="entry name" value="TETRATRICOPEPTIDE REPEAT PROTEIN (AFU_ORTHOLOGUE AFUA_6G03870)"/>
    <property type="match status" value="1"/>
</dbReference>
<dbReference type="OrthoDB" id="5986190at2759"/>
<feature type="repeat" description="TPR" evidence="3">
    <location>
        <begin position="57"/>
        <end position="90"/>
    </location>
</feature>
<evidence type="ECO:0000256" key="2">
    <source>
        <dbReference type="ARBA" id="ARBA00022803"/>
    </source>
</evidence>
<dbReference type="PROSITE" id="PS50005">
    <property type="entry name" value="TPR"/>
    <property type="match status" value="1"/>
</dbReference>
<dbReference type="InterPro" id="IPR019734">
    <property type="entry name" value="TPR_rpt"/>
</dbReference>
<name>A0A433D6V9_9FUNG</name>
<evidence type="ECO:0000256" key="1">
    <source>
        <dbReference type="ARBA" id="ARBA00022737"/>
    </source>
</evidence>
<dbReference type="InterPro" id="IPR011990">
    <property type="entry name" value="TPR-like_helical_dom_sf"/>
</dbReference>
<evidence type="ECO:0000313" key="5">
    <source>
        <dbReference type="Proteomes" id="UP000268093"/>
    </source>
</evidence>
<keyword evidence="1" id="KW-0677">Repeat</keyword>
<dbReference type="SMART" id="SM00028">
    <property type="entry name" value="TPR"/>
    <property type="match status" value="2"/>
</dbReference>
<dbReference type="SUPFAM" id="SSF48452">
    <property type="entry name" value="TPR-like"/>
    <property type="match status" value="1"/>
</dbReference>
<dbReference type="Pfam" id="PF13374">
    <property type="entry name" value="TPR_10"/>
    <property type="match status" value="1"/>
</dbReference>
<protein>
    <submittedName>
        <fullName evidence="4">Uncharacterized protein</fullName>
    </submittedName>
</protein>
<dbReference type="Gene3D" id="1.25.40.10">
    <property type="entry name" value="Tetratricopeptide repeat domain"/>
    <property type="match status" value="1"/>
</dbReference>
<reference evidence="4 5" key="1">
    <citation type="journal article" date="2018" name="New Phytol.">
        <title>Phylogenomics of Endogonaceae and evolution of mycorrhizas within Mucoromycota.</title>
        <authorList>
            <person name="Chang Y."/>
            <person name="Desiro A."/>
            <person name="Na H."/>
            <person name="Sandor L."/>
            <person name="Lipzen A."/>
            <person name="Clum A."/>
            <person name="Barry K."/>
            <person name="Grigoriev I.V."/>
            <person name="Martin F.M."/>
            <person name="Stajich J.E."/>
            <person name="Smith M.E."/>
            <person name="Bonito G."/>
            <person name="Spatafora J.W."/>
        </authorList>
    </citation>
    <scope>NUCLEOTIDE SEQUENCE [LARGE SCALE GENOMIC DNA]</scope>
    <source>
        <strain evidence="4 5">GMNB39</strain>
    </source>
</reference>
<keyword evidence="2 3" id="KW-0802">TPR repeat</keyword>
<dbReference type="Proteomes" id="UP000268093">
    <property type="component" value="Unassembled WGS sequence"/>
</dbReference>
<accession>A0A433D6V9</accession>
<evidence type="ECO:0000313" key="4">
    <source>
        <dbReference type="EMBL" id="RUP46579.1"/>
    </source>
</evidence>
<dbReference type="AlphaFoldDB" id="A0A433D6V9"/>
<keyword evidence="5" id="KW-1185">Reference proteome</keyword>
<gene>
    <name evidence="4" type="ORF">BC936DRAFT_146775</name>
</gene>
<comment type="caution">
    <text evidence="4">The sequence shown here is derived from an EMBL/GenBank/DDBJ whole genome shotgun (WGS) entry which is preliminary data.</text>
</comment>
<dbReference type="Pfam" id="PF13424">
    <property type="entry name" value="TPR_12"/>
    <property type="match status" value="1"/>
</dbReference>
<evidence type="ECO:0000256" key="3">
    <source>
        <dbReference type="PROSITE-ProRule" id="PRU00339"/>
    </source>
</evidence>
<dbReference type="PANTHER" id="PTHR45641:SF19">
    <property type="entry name" value="NEPHROCYSTIN-3"/>
    <property type="match status" value="1"/>
</dbReference>
<sequence length="139" mass="15745">MTFCAENEYCFMEETNKLLNLGHALYDIGAYIAAGNIFQRVLLIQIVVLGNWHLKTASVRTMLGNVFLSTGQYDEAKRLFTQALNVQEKFDNGVNTELTRSCLGMVYFHQNKFKDALIQLGQALPSLVRVFGEDHSHIL</sequence>
<organism evidence="4 5">
    <name type="scientific">Jimgerdemannia flammicorona</name>
    <dbReference type="NCBI Taxonomy" id="994334"/>
    <lineage>
        <taxon>Eukaryota</taxon>
        <taxon>Fungi</taxon>
        <taxon>Fungi incertae sedis</taxon>
        <taxon>Mucoromycota</taxon>
        <taxon>Mucoromycotina</taxon>
        <taxon>Endogonomycetes</taxon>
        <taxon>Endogonales</taxon>
        <taxon>Endogonaceae</taxon>
        <taxon>Jimgerdemannia</taxon>
    </lineage>
</organism>
<dbReference type="EMBL" id="RBNI01005606">
    <property type="protein sequence ID" value="RUP46579.1"/>
    <property type="molecule type" value="Genomic_DNA"/>
</dbReference>